<dbReference type="Proteomes" id="UP001272137">
    <property type="component" value="Unassembled WGS sequence"/>
</dbReference>
<reference evidence="2" key="1">
    <citation type="submission" date="2018-08" db="EMBL/GenBank/DDBJ databases">
        <title>Identification of Burkholderia cepacia strains that express a Burkholderia pseudomallei-like capsular polysaccharide.</title>
        <authorList>
            <person name="Burtnick M.N."/>
            <person name="Vongsouvath M."/>
            <person name="Newton P."/>
            <person name="Wuthiekanun V."/>
            <person name="Limmathurotsakul D."/>
            <person name="Brett P.J."/>
            <person name="Chantratita N."/>
            <person name="Dance D.A."/>
        </authorList>
    </citation>
    <scope>NUCLEOTIDE SEQUENCE</scope>
    <source>
        <strain evidence="2">SBXCC001</strain>
    </source>
</reference>
<gene>
    <name evidence="2" type="ORF">C7S16_5149</name>
</gene>
<dbReference type="Pfam" id="PF01145">
    <property type="entry name" value="Band_7"/>
    <property type="match status" value="1"/>
</dbReference>
<evidence type="ECO:0000313" key="2">
    <source>
        <dbReference type="EMBL" id="MDW9251837.1"/>
    </source>
</evidence>
<dbReference type="InterPro" id="IPR001107">
    <property type="entry name" value="Band_7"/>
</dbReference>
<dbReference type="RefSeq" id="WP_318826140.1">
    <property type="nucleotide sequence ID" value="NZ_QXCT01000001.1"/>
</dbReference>
<dbReference type="EMBL" id="QXCT01000001">
    <property type="protein sequence ID" value="MDW9251837.1"/>
    <property type="molecule type" value="Genomic_DNA"/>
</dbReference>
<accession>A0AAW9CSM8</accession>
<sequence>MKRLFLISIVAPLMFLVTGCDNVPAGYVGVKVQRYGDDRGVNVEVKGPGRYFNGPNVDMFIFPTFTQSYVWDKAGKSDESFTFQTIEGLSVNTDIGVSYAIPERTRRRCSRSTGAALTKSRASICARSCATH</sequence>
<feature type="domain" description="Band 7" evidence="1">
    <location>
        <begin position="23"/>
        <end position="104"/>
    </location>
</feature>
<evidence type="ECO:0000313" key="3">
    <source>
        <dbReference type="Proteomes" id="UP001272137"/>
    </source>
</evidence>
<comment type="caution">
    <text evidence="2">The sequence shown here is derived from an EMBL/GenBank/DDBJ whole genome shotgun (WGS) entry which is preliminary data.</text>
</comment>
<evidence type="ECO:0000259" key="1">
    <source>
        <dbReference type="Pfam" id="PF01145"/>
    </source>
</evidence>
<name>A0AAW9CSM8_BURTH</name>
<protein>
    <submittedName>
        <fullName evidence="2">SPFH domain / Band 7 family protein</fullName>
    </submittedName>
</protein>
<dbReference type="AlphaFoldDB" id="A0AAW9CSM8"/>
<organism evidence="2 3">
    <name type="scientific">Burkholderia thailandensis</name>
    <dbReference type="NCBI Taxonomy" id="57975"/>
    <lineage>
        <taxon>Bacteria</taxon>
        <taxon>Pseudomonadati</taxon>
        <taxon>Pseudomonadota</taxon>
        <taxon>Betaproteobacteria</taxon>
        <taxon>Burkholderiales</taxon>
        <taxon>Burkholderiaceae</taxon>
        <taxon>Burkholderia</taxon>
        <taxon>pseudomallei group</taxon>
    </lineage>
</organism>
<dbReference type="PROSITE" id="PS51257">
    <property type="entry name" value="PROKAR_LIPOPROTEIN"/>
    <property type="match status" value="1"/>
</dbReference>
<proteinExistence type="predicted"/>